<feature type="region of interest" description="Disordered" evidence="1">
    <location>
        <begin position="47"/>
        <end position="71"/>
    </location>
</feature>
<dbReference type="GeneID" id="20648124"/>
<dbReference type="AlphaFoldDB" id="G5AE29"/>
<evidence type="ECO:0000313" key="2">
    <source>
        <dbReference type="EMBL" id="EGZ06431.1"/>
    </source>
</evidence>
<gene>
    <name evidence="2" type="ORF">PHYSODRAFT_341694</name>
</gene>
<feature type="region of interest" description="Disordered" evidence="1">
    <location>
        <begin position="149"/>
        <end position="187"/>
    </location>
</feature>
<feature type="compositionally biased region" description="Basic and acidic residues" evidence="1">
    <location>
        <begin position="240"/>
        <end position="254"/>
    </location>
</feature>
<keyword evidence="3" id="KW-1185">Reference proteome</keyword>
<accession>G5AE29</accession>
<proteinExistence type="predicted"/>
<protein>
    <submittedName>
        <fullName evidence="2">Uncharacterized protein</fullName>
    </submittedName>
</protein>
<dbReference type="EMBL" id="JH159164">
    <property type="protein sequence ID" value="EGZ06431.1"/>
    <property type="molecule type" value="Genomic_DNA"/>
</dbReference>
<feature type="compositionally biased region" description="Basic and acidic residues" evidence="1">
    <location>
        <begin position="52"/>
        <end position="71"/>
    </location>
</feature>
<dbReference type="InParanoid" id="G5AE29"/>
<feature type="compositionally biased region" description="Basic residues" evidence="1">
    <location>
        <begin position="266"/>
        <end position="280"/>
    </location>
</feature>
<feature type="compositionally biased region" description="Basic and acidic residues" evidence="1">
    <location>
        <begin position="281"/>
        <end position="290"/>
    </location>
</feature>
<sequence>MSSAAYASDGGSSTESEDEAAAYLEFNVKSEPSATTATAVEVASPLSAEPVVKSEAEVVESHVTPHDGEDANLELKAEVKPESDAPPTCSACGYQLLIVPQAEILGADKMLDCKCCGLVLPNSSYSNTQRSKEDTRKCKACTGNMAFREKRSKARGSNDAGAPNEKKAKKKSIRERQKRGEASGVFTNKVGRLKMAKMALQRKHDEVSKLKWTKRREEYEQPLDKEEKELARQEALLKGQRGDSFKRLMDELTIRKPPTYEQDRKQKAKKTKAKNLKRKQQAKEKGEEPAKKKKKTTKGPVVDPSTYVPPGSAADAVPARVIPTRARTRAQTQAVEVAAEVKTEVKMEQPKVEPKTEWTQ</sequence>
<dbReference type="SMR" id="G5AE29"/>
<dbReference type="OMA" id="FNALMNE"/>
<organism evidence="2 3">
    <name type="scientific">Phytophthora sojae (strain P6497)</name>
    <name type="common">Soybean stem and root rot agent</name>
    <name type="synonym">Phytophthora megasperma f. sp. glycines</name>
    <dbReference type="NCBI Taxonomy" id="1094619"/>
    <lineage>
        <taxon>Eukaryota</taxon>
        <taxon>Sar</taxon>
        <taxon>Stramenopiles</taxon>
        <taxon>Oomycota</taxon>
        <taxon>Peronosporomycetes</taxon>
        <taxon>Peronosporales</taxon>
        <taxon>Peronosporaceae</taxon>
        <taxon>Phytophthora</taxon>
    </lineage>
</organism>
<name>G5AE29_PHYSP</name>
<reference evidence="2 3" key="1">
    <citation type="journal article" date="2006" name="Science">
        <title>Phytophthora genome sequences uncover evolutionary origins and mechanisms of pathogenesis.</title>
        <authorList>
            <person name="Tyler B.M."/>
            <person name="Tripathy S."/>
            <person name="Zhang X."/>
            <person name="Dehal P."/>
            <person name="Jiang R.H."/>
            <person name="Aerts A."/>
            <person name="Arredondo F.D."/>
            <person name="Baxter L."/>
            <person name="Bensasson D."/>
            <person name="Beynon J.L."/>
            <person name="Chapman J."/>
            <person name="Damasceno C.M."/>
            <person name="Dorrance A.E."/>
            <person name="Dou D."/>
            <person name="Dickerman A.W."/>
            <person name="Dubchak I.L."/>
            <person name="Garbelotto M."/>
            <person name="Gijzen M."/>
            <person name="Gordon S.G."/>
            <person name="Govers F."/>
            <person name="Grunwald N.J."/>
            <person name="Huang W."/>
            <person name="Ivors K.L."/>
            <person name="Jones R.W."/>
            <person name="Kamoun S."/>
            <person name="Krampis K."/>
            <person name="Lamour K.H."/>
            <person name="Lee M.K."/>
            <person name="McDonald W.H."/>
            <person name="Medina M."/>
            <person name="Meijer H.J."/>
            <person name="Nordberg E.K."/>
            <person name="Maclean D.J."/>
            <person name="Ospina-Giraldo M.D."/>
            <person name="Morris P.F."/>
            <person name="Phuntumart V."/>
            <person name="Putnam N.H."/>
            <person name="Rash S."/>
            <person name="Rose J.K."/>
            <person name="Sakihama Y."/>
            <person name="Salamov A.A."/>
            <person name="Savidor A."/>
            <person name="Scheuring C.F."/>
            <person name="Smith B.M."/>
            <person name="Sobral B.W."/>
            <person name="Terry A."/>
            <person name="Torto-Alalibo T.A."/>
            <person name="Win J."/>
            <person name="Xu Z."/>
            <person name="Zhang H."/>
            <person name="Grigoriev I.V."/>
            <person name="Rokhsar D.S."/>
            <person name="Boore J.L."/>
        </authorList>
    </citation>
    <scope>NUCLEOTIDE SEQUENCE [LARGE SCALE GENOMIC DNA]</scope>
    <source>
        <strain evidence="2 3">P6497</strain>
    </source>
</reference>
<evidence type="ECO:0000313" key="3">
    <source>
        <dbReference type="Proteomes" id="UP000002640"/>
    </source>
</evidence>
<evidence type="ECO:0000256" key="1">
    <source>
        <dbReference type="SAM" id="MobiDB-lite"/>
    </source>
</evidence>
<dbReference type="Proteomes" id="UP000002640">
    <property type="component" value="Unassembled WGS sequence"/>
</dbReference>
<dbReference type="RefSeq" id="XP_009538328.1">
    <property type="nucleotide sequence ID" value="XM_009540033.1"/>
</dbReference>
<feature type="region of interest" description="Disordered" evidence="1">
    <location>
        <begin position="237"/>
        <end position="314"/>
    </location>
</feature>
<dbReference type="KEGG" id="psoj:PHYSODRAFT_341694"/>